<accession>A0A8S0WRB8</accession>
<evidence type="ECO:0000313" key="2">
    <source>
        <dbReference type="EMBL" id="CAA9891951.1"/>
    </source>
</evidence>
<keyword evidence="3" id="KW-1185">Reference proteome</keyword>
<dbReference type="AlphaFoldDB" id="A0A8S0WRB8"/>
<feature type="compositionally biased region" description="Polar residues" evidence="1">
    <location>
        <begin position="565"/>
        <end position="574"/>
    </location>
</feature>
<gene>
    <name evidence="2" type="ORF">METHB2_530026</name>
</gene>
<protein>
    <submittedName>
        <fullName evidence="2">Uncharacterized protein</fullName>
    </submittedName>
</protein>
<proteinExistence type="predicted"/>
<name>A0A8S0WRB8_9GAMM</name>
<dbReference type="EMBL" id="CADCXN010000084">
    <property type="protein sequence ID" value="CAA9891951.1"/>
    <property type="molecule type" value="Genomic_DNA"/>
</dbReference>
<feature type="region of interest" description="Disordered" evidence="1">
    <location>
        <begin position="565"/>
        <end position="603"/>
    </location>
</feature>
<evidence type="ECO:0000256" key="1">
    <source>
        <dbReference type="SAM" id="MobiDB-lite"/>
    </source>
</evidence>
<reference evidence="2 3" key="1">
    <citation type="submission" date="2020-02" db="EMBL/GenBank/DDBJ databases">
        <authorList>
            <person name="Hogendoorn C."/>
        </authorList>
    </citation>
    <scope>NUCLEOTIDE SEQUENCE [LARGE SCALE GENOMIC DNA]</scope>
    <source>
        <strain evidence="2">METHB21</strain>
    </source>
</reference>
<organism evidence="2 3">
    <name type="scientific">Candidatus Methylobacter favarea</name>
    <dbReference type="NCBI Taxonomy" id="2707345"/>
    <lineage>
        <taxon>Bacteria</taxon>
        <taxon>Pseudomonadati</taxon>
        <taxon>Pseudomonadota</taxon>
        <taxon>Gammaproteobacteria</taxon>
        <taxon>Methylococcales</taxon>
        <taxon>Methylococcaceae</taxon>
        <taxon>Methylobacter</taxon>
    </lineage>
</organism>
<sequence>MAEEPIEGIEITDATGHVVHTLKMTGDAASLLRQAAAFHDGDGFVLNTSTALKRAAGRSTPDQALWAAIRDRTNAISFERYYEFINRVLCQPPEVDRGRAACEAIPEGTKRCAYNQAVQGDLKADAIGSPSVATIRDELLRRPGIYGVDAYQLLKLATQAFLLFESGVVIEGMRRPTNGQFVVPVPRDRAHPDGFKPRDCDDVVPAEQTRRDMPITFGGIQTELETYLANSVGSVSGPGLPYLKRIVSALPSLNSSSEEGSPYCNNILQHRLTCPSLLELIWSYWHEEGMLVQTMNAIALRFQNKRRHAQDPLANLALDPLRPLNNIVWGFIQDENSRLSVQRRAYEYDSQYGITLVGKAVPRLESADSRSQFIKAFHNLLYRTAMFYREDDDATVTADAFSLLNALREVHIILAEGAHNQFGDLPWTARHEMLTMQWMLARPEMKEFLRGRYSVPYQETWMGAVDDMKRLQGWSDVTITHFHELGVYGEQIVLSIRYGDWIVVNDQEQARNWARDWRPEIQRYMHAYHAVSGVDLTAETVDTRSAEARYAQPSMLIQKRLASQQPKNNLTGGSTRRLANDKRSENASLTGKMPRRLRIDRDN</sequence>
<comment type="caution">
    <text evidence="2">The sequence shown here is derived from an EMBL/GenBank/DDBJ whole genome shotgun (WGS) entry which is preliminary data.</text>
</comment>
<evidence type="ECO:0000313" key="3">
    <source>
        <dbReference type="Proteomes" id="UP000494216"/>
    </source>
</evidence>
<dbReference type="Proteomes" id="UP000494216">
    <property type="component" value="Unassembled WGS sequence"/>
</dbReference>